<dbReference type="InterPro" id="IPR011250">
    <property type="entry name" value="OMP/PagP_B-barrel"/>
</dbReference>
<protein>
    <recommendedName>
        <fullName evidence="4">Outer membrane protein beta-barrel domain-containing protein</fullName>
    </recommendedName>
</protein>
<feature type="signal peptide" evidence="1">
    <location>
        <begin position="1"/>
        <end position="19"/>
    </location>
</feature>
<dbReference type="EMBL" id="BAUP01000069">
    <property type="protein sequence ID" value="GAJ46184.1"/>
    <property type="molecule type" value="Genomic_DNA"/>
</dbReference>
<dbReference type="SUPFAM" id="SSF56925">
    <property type="entry name" value="OMPA-like"/>
    <property type="match status" value="1"/>
</dbReference>
<evidence type="ECO:0008006" key="4">
    <source>
        <dbReference type="Google" id="ProtNLM"/>
    </source>
</evidence>
<accession>A0A023DY60</accession>
<evidence type="ECO:0000313" key="2">
    <source>
        <dbReference type="EMBL" id="GAJ46184.1"/>
    </source>
</evidence>
<dbReference type="Proteomes" id="UP000024842">
    <property type="component" value="Unassembled WGS sequence"/>
</dbReference>
<sequence length="304" mass="33886" precursor="true">MKKCLKLMVAFLLAGSAVKATEENKNCSVFQSGIGVTLGAGVSKGFLIEKNEMTLDSVPNSGYHWNFDVQRITKPNDEELLSFAVGNKAFDFVDFSLSNKIKNSWGFSWNLGLLAQKKLGTYTIGARWIFGSNGASSKLQYDTGKLFRYAELQGNLNADEHLIQSCSEYISIKNPKITNFVLKNKWFTSFIFELGYLINNRIQIFAGPGICFQGQKLCCINESGKSSGGISKTVFKPIAAIGARYALTQRISLGVEYQHQFLTKQSWNKVNKILSSDVKPFGTPVFKTMNNLFLITMTYMFGPK</sequence>
<gene>
    <name evidence="2" type="ORF">HE1_00509</name>
</gene>
<name>A0A023DY60_9PROT</name>
<keyword evidence="3" id="KW-1185">Reference proteome</keyword>
<dbReference type="RefSeq" id="WP_162480224.1">
    <property type="nucleotide sequence ID" value="NZ_BAUP01000069.1"/>
</dbReference>
<dbReference type="Gene3D" id="2.40.160.20">
    <property type="match status" value="1"/>
</dbReference>
<comment type="caution">
    <text evidence="2">The sequence shown here is derived from an EMBL/GenBank/DDBJ whole genome shotgun (WGS) entry which is preliminary data.</text>
</comment>
<organism evidence="2 3">
    <name type="scientific">Holospora elegans E1</name>
    <dbReference type="NCBI Taxonomy" id="1427503"/>
    <lineage>
        <taxon>Bacteria</taxon>
        <taxon>Pseudomonadati</taxon>
        <taxon>Pseudomonadota</taxon>
        <taxon>Alphaproteobacteria</taxon>
        <taxon>Holosporales</taxon>
        <taxon>Holosporaceae</taxon>
        <taxon>Holospora</taxon>
    </lineage>
</organism>
<feature type="chain" id="PRO_5001513986" description="Outer membrane protein beta-barrel domain-containing protein" evidence="1">
    <location>
        <begin position="20"/>
        <end position="304"/>
    </location>
</feature>
<evidence type="ECO:0000256" key="1">
    <source>
        <dbReference type="SAM" id="SignalP"/>
    </source>
</evidence>
<proteinExistence type="predicted"/>
<keyword evidence="1" id="KW-0732">Signal</keyword>
<dbReference type="AlphaFoldDB" id="A0A023DY60"/>
<reference evidence="2 3" key="1">
    <citation type="journal article" date="2014" name="FEMS Microbiol. Lett.">
        <title>Draft genome sequences of three Holospora species (Holospora obtusa, Holospora undulata, and Holospora elegans), endonuclear symbiotic bacteria of the ciliate Paramecium caudatum.</title>
        <authorList>
            <person name="Dohra H."/>
            <person name="Tanaka K."/>
            <person name="Suzuki T."/>
            <person name="Fujishima M."/>
            <person name="Suzuki H."/>
        </authorList>
    </citation>
    <scope>NUCLEOTIDE SEQUENCE [LARGE SCALE GENOMIC DNA]</scope>
    <source>
        <strain evidence="2 3">E1</strain>
    </source>
</reference>
<evidence type="ECO:0000313" key="3">
    <source>
        <dbReference type="Proteomes" id="UP000024842"/>
    </source>
</evidence>